<dbReference type="PANTHER" id="PTHR42068">
    <property type="entry name" value="YALI0B18964P"/>
    <property type="match status" value="1"/>
</dbReference>
<sequence length="693" mass="77594">MSLTTTAHSHFSHDDYPSVTSPRPNVYGQGRSMDVTASTLHRTSPLDFDFAKIQPFVKSGTFLEPHDTTALSSNESHASALSKRNNRSAMRFSSNAGIIEEYARSWNSQDISISIPQDGEKGFEQLVSPRTADNTPRWPFINDDSLNTPDSADAEPLFPSSASTVSHPRQIHRIDEDLEDLSALYVSPLDAVPESPIIGPPLPPPIRSSNRPLGKVMTAAEFESLQRRKVLEETERLFYEGENEDDKIDYDKIDHDTVDEVDLAKRQMTQRKRQQKHLDSYRQQMMKTTKGHELPHIRSHSRMSSTLSFTTTFRGHREDIPTQYGDEDEDEDDVPLAILQMKQRSGGREAPMHAIDGRSDYGLNIQPAPESRRQQPRSPMPAFASKLPRDPFAGNVQPSWPMGNQQLIPGGLVGVIASEERAKARRRVPPSHGFQPLPDTNNAFNWGSSSRQPPSMPVTYGMPMAQPPMPSYSRPQTPVTAPQPPPAPVNHQMFNFLKAQTEFFRNMATINQQRSGQPWDNFSSQQSVMNGGVPSGIPSRAPSNYAPSNYAPSNYAPSNYAPSNYASSNYARSTYARSNYAKSVHQRDGGYAASVAPSERNTVGMPSRYRPVSKTAQPVHAERGAQAVARVSTSSDWNHNRNMRMDPRAILEADTTDSDDDEAFWRARKAKRDRRRAMCFQDNDLGIRAEWIR</sequence>
<feature type="region of interest" description="Disordered" evidence="1">
    <location>
        <begin position="367"/>
        <end position="388"/>
    </location>
</feature>
<feature type="region of interest" description="Disordered" evidence="1">
    <location>
        <begin position="425"/>
        <end position="484"/>
    </location>
</feature>
<feature type="compositionally biased region" description="Polar residues" evidence="1">
    <location>
        <begin position="438"/>
        <end position="453"/>
    </location>
</feature>
<feature type="region of interest" description="Disordered" evidence="1">
    <location>
        <begin position="591"/>
        <end position="641"/>
    </location>
</feature>
<dbReference type="EMBL" id="CBME010000982">
    <property type="protein sequence ID" value="CEG02839.1"/>
    <property type="molecule type" value="Genomic_DNA"/>
</dbReference>
<name>A0A096PCS9_FUSPS</name>
<reference evidence="2" key="1">
    <citation type="submission" date="2013-05" db="EMBL/GenBank/DDBJ databases">
        <title>Draft genome sequences of six wheat associated Fusarium spp. isolates.</title>
        <authorList>
            <person name="Moolhuijzen P.M."/>
            <person name="Manners J.M."/>
            <person name="Wilcox S."/>
            <person name="Bellgard M.I."/>
            <person name="Gardiner D.M."/>
        </authorList>
    </citation>
    <scope>NUCLEOTIDE SEQUENCE</scope>
    <source>
        <strain evidence="2">CS3487</strain>
        <strain evidence="2">CS3487</strain>
    </source>
</reference>
<comment type="caution">
    <text evidence="2">The sequence shown here is derived from an EMBL/GenBank/DDBJ whole genome shotgun (WGS) entry which is preliminary data.</text>
</comment>
<dbReference type="AlphaFoldDB" id="A0A096PCS9"/>
<evidence type="ECO:0000313" key="2">
    <source>
        <dbReference type="EMBL" id="CEG02839.1"/>
    </source>
</evidence>
<organism evidence="2">
    <name type="scientific">Fusarium pseudograminearum CS3487</name>
    <dbReference type="NCBI Taxonomy" id="1318458"/>
    <lineage>
        <taxon>Eukaryota</taxon>
        <taxon>Fungi</taxon>
        <taxon>Dikarya</taxon>
        <taxon>Ascomycota</taxon>
        <taxon>Pezizomycotina</taxon>
        <taxon>Sordariomycetes</taxon>
        <taxon>Hypocreomycetidae</taxon>
        <taxon>Hypocreales</taxon>
        <taxon>Nectriaceae</taxon>
        <taxon>Fusarium</taxon>
    </lineage>
</organism>
<gene>
    <name evidence="2" type="ORF">BN848_0062620</name>
</gene>
<accession>A0A096PCS9</accession>
<protein>
    <submittedName>
        <fullName evidence="2">WGS project CBME000000000 data, contig CS3487_c000987</fullName>
    </submittedName>
</protein>
<dbReference type="PANTHER" id="PTHR42068:SF1">
    <property type="entry name" value="YALI0B18964P"/>
    <property type="match status" value="1"/>
</dbReference>
<feature type="region of interest" description="Disordered" evidence="1">
    <location>
        <begin position="1"/>
        <end position="30"/>
    </location>
</feature>
<evidence type="ECO:0000256" key="1">
    <source>
        <dbReference type="SAM" id="MobiDB-lite"/>
    </source>
</evidence>
<proteinExistence type="predicted"/>